<keyword evidence="2" id="KW-1185">Reference proteome</keyword>
<dbReference type="InterPro" id="IPR011250">
    <property type="entry name" value="OMP/PagP_B-barrel"/>
</dbReference>
<dbReference type="Proteomes" id="UP000059074">
    <property type="component" value="Unassembled WGS sequence"/>
</dbReference>
<dbReference type="SUPFAM" id="SSF56925">
    <property type="entry name" value="OMPA-like"/>
    <property type="match status" value="1"/>
</dbReference>
<evidence type="ECO:0000313" key="2">
    <source>
        <dbReference type="Proteomes" id="UP000059074"/>
    </source>
</evidence>
<name>A0A125NUB0_HYPSL</name>
<evidence type="ECO:0008006" key="3">
    <source>
        <dbReference type="Google" id="ProtNLM"/>
    </source>
</evidence>
<accession>A0A125NUB0</accession>
<reference evidence="1 2" key="1">
    <citation type="submission" date="2015-10" db="EMBL/GenBank/DDBJ databases">
        <title>Transcriptomic analysis of a linuron degrading triple-species bacterial consortium.</title>
        <authorList>
            <person name="Albers P."/>
        </authorList>
    </citation>
    <scope>NUCLEOTIDE SEQUENCE [LARGE SCALE GENOMIC DNA]</scope>
    <source>
        <strain evidence="1 2">WDL6</strain>
    </source>
</reference>
<sequence>MNLAVSAAAADPVQRPPHAAWFGGLGGAYSHVDLKQSMIGVSDPTSVYKDGVLVATGTAGGPVVPFGLSEANFAPQGQVGYFAHFPGSSLLWGIKLTYQYDNADVDRRELIPQAGQFTPVGGSPDSFTGNVVIGSSRTRVSHQLTLFPFIGQSFGQGFVYGGGGPMLLNVETDIRNAIGFADINGQHTDITGAPLNFSSNDWVWGGGFQLGVAYFLSDLWFIDINYTWARTLQPSNGYSDQFTSSFVQSGSTIMTEGGANLYVSDRLTTQSVAISINRAF</sequence>
<dbReference type="PATRIC" id="fig|121290.4.peg.1471"/>
<dbReference type="STRING" id="121290.APY04_2600"/>
<comment type="caution">
    <text evidence="1">The sequence shown here is derived from an EMBL/GenBank/DDBJ whole genome shotgun (WGS) entry which is preliminary data.</text>
</comment>
<gene>
    <name evidence="1" type="ORF">APY04_2600</name>
</gene>
<organism evidence="1 2">
    <name type="scientific">Hyphomicrobium sulfonivorans</name>
    <dbReference type="NCBI Taxonomy" id="121290"/>
    <lineage>
        <taxon>Bacteria</taxon>
        <taxon>Pseudomonadati</taxon>
        <taxon>Pseudomonadota</taxon>
        <taxon>Alphaproteobacteria</taxon>
        <taxon>Hyphomicrobiales</taxon>
        <taxon>Hyphomicrobiaceae</taxon>
        <taxon>Hyphomicrobium</taxon>
    </lineage>
</organism>
<evidence type="ECO:0000313" key="1">
    <source>
        <dbReference type="EMBL" id="KWT66013.1"/>
    </source>
</evidence>
<dbReference type="EMBL" id="LMTR01000074">
    <property type="protein sequence ID" value="KWT66013.1"/>
    <property type="molecule type" value="Genomic_DNA"/>
</dbReference>
<dbReference type="AlphaFoldDB" id="A0A125NUB0"/>
<proteinExistence type="predicted"/>
<protein>
    <recommendedName>
        <fullName evidence="3">Outer membrane protein beta-barrel domain-containing protein</fullName>
    </recommendedName>
</protein>